<dbReference type="AlphaFoldDB" id="A0A7Y8F823"/>
<evidence type="ECO:0000256" key="1">
    <source>
        <dbReference type="SAM" id="SignalP"/>
    </source>
</evidence>
<evidence type="ECO:0000313" key="2">
    <source>
        <dbReference type="EMBL" id="NWE15839.1"/>
    </source>
</evidence>
<dbReference type="Gene3D" id="2.60.40.1090">
    <property type="entry name" value="Fimbrial-type adhesion domain"/>
    <property type="match status" value="1"/>
</dbReference>
<dbReference type="GO" id="GO:0007155">
    <property type="term" value="P:cell adhesion"/>
    <property type="evidence" value="ECO:0007669"/>
    <property type="project" value="InterPro"/>
</dbReference>
<dbReference type="InterPro" id="IPR008966">
    <property type="entry name" value="Adhesion_dom_sf"/>
</dbReference>
<evidence type="ECO:0000313" key="5">
    <source>
        <dbReference type="Proteomes" id="UP000537188"/>
    </source>
</evidence>
<comment type="caution">
    <text evidence="3">The sequence shown here is derived from an EMBL/GenBank/DDBJ whole genome shotgun (WGS) entry which is preliminary data.</text>
</comment>
<dbReference type="EMBL" id="JACARG010000045">
    <property type="protein sequence ID" value="NWE15839.1"/>
    <property type="molecule type" value="Genomic_DNA"/>
</dbReference>
<feature type="chain" id="PRO_5036218417" evidence="1">
    <location>
        <begin position="23"/>
        <end position="220"/>
    </location>
</feature>
<keyword evidence="1" id="KW-0732">Signal</keyword>
<reference evidence="4 5" key="1">
    <citation type="submission" date="2020-04" db="EMBL/GenBank/DDBJ databases">
        <title>Molecular characterization of pseudomonads from Agaricus bisporus reveal novel blotch 2 pathogens in Western Europe.</title>
        <authorList>
            <person name="Taparia T."/>
            <person name="Krijger M."/>
            <person name="Haynes E."/>
            <person name="Elpinstone J.G."/>
            <person name="Noble R."/>
            <person name="Van Der Wolf J."/>
        </authorList>
    </citation>
    <scope>NUCLEOTIDE SEQUENCE [LARGE SCALE GENOMIC DNA]</scope>
    <source>
        <strain evidence="3 5">IPO3781</strain>
        <strain evidence="2 4">IPO3782</strain>
    </source>
</reference>
<dbReference type="EMBL" id="JACARF010000001">
    <property type="protein sequence ID" value="NWE74265.1"/>
    <property type="molecule type" value="Genomic_DNA"/>
</dbReference>
<dbReference type="InterPro" id="IPR036937">
    <property type="entry name" value="Adhesion_dom_fimbrial_sf"/>
</dbReference>
<name>A0A7Y8F823_9PSED</name>
<dbReference type="Proteomes" id="UP000531950">
    <property type="component" value="Unassembled WGS sequence"/>
</dbReference>
<accession>A0A7Y8F823</accession>
<dbReference type="GO" id="GO:0009289">
    <property type="term" value="C:pilus"/>
    <property type="evidence" value="ECO:0007669"/>
    <property type="project" value="InterPro"/>
</dbReference>
<sequence>MKKQFGLAIGIVCLAASMGAQADTSGSGNLRVIGTIKPAACTVGLGASGGTVDYGTINASSIPPSSFLPLQEKTLPLTVNCGTAAAQMALSVTDSQATSTVAGILGTGFPESQNFGLGMVGTNRTGGYSVRLSNLTSAGTALYPLKRASSSGAWVYSSDGRVDKQPYQHSWSRNTSPTPASVTSVTGTLVVRAVINRGSALDLSRDIPLNGLATLVVTRI</sequence>
<dbReference type="RefSeq" id="WP_177079188.1">
    <property type="nucleotide sequence ID" value="NZ_JACAOQ010000002.1"/>
</dbReference>
<proteinExistence type="predicted"/>
<feature type="signal peptide" evidence="1">
    <location>
        <begin position="1"/>
        <end position="22"/>
    </location>
</feature>
<dbReference type="SUPFAM" id="SSF49401">
    <property type="entry name" value="Bacterial adhesins"/>
    <property type="match status" value="1"/>
</dbReference>
<evidence type="ECO:0000313" key="4">
    <source>
        <dbReference type="Proteomes" id="UP000531950"/>
    </source>
</evidence>
<organism evidence="3 5">
    <name type="scientific">Pseudomonas yamanorum</name>
    <dbReference type="NCBI Taxonomy" id="515393"/>
    <lineage>
        <taxon>Bacteria</taxon>
        <taxon>Pseudomonadati</taxon>
        <taxon>Pseudomonadota</taxon>
        <taxon>Gammaproteobacteria</taxon>
        <taxon>Pseudomonadales</taxon>
        <taxon>Pseudomonadaceae</taxon>
        <taxon>Pseudomonas</taxon>
    </lineage>
</organism>
<dbReference type="Pfam" id="PF06551">
    <property type="entry name" value="DUF1120"/>
    <property type="match status" value="1"/>
</dbReference>
<gene>
    <name evidence="2" type="ORF">HX822_23120</name>
    <name evidence="3" type="ORF">HX828_01770</name>
</gene>
<protein>
    <submittedName>
        <fullName evidence="3">DUF1120 domain-containing protein</fullName>
    </submittedName>
</protein>
<dbReference type="Proteomes" id="UP000537188">
    <property type="component" value="Unassembled WGS sequence"/>
</dbReference>
<evidence type="ECO:0000313" key="3">
    <source>
        <dbReference type="EMBL" id="NWE74265.1"/>
    </source>
</evidence>
<dbReference type="InterPro" id="IPR010546">
    <property type="entry name" value="DUF1120"/>
</dbReference>